<evidence type="ECO:0000256" key="1">
    <source>
        <dbReference type="ARBA" id="ARBA00022679"/>
    </source>
</evidence>
<gene>
    <name evidence="2" type="ORF">ACFFGV_18240</name>
</gene>
<dbReference type="SUPFAM" id="SSF53756">
    <property type="entry name" value="UDP-Glycosyltransferase/glycogen phosphorylase"/>
    <property type="match status" value="1"/>
</dbReference>
<dbReference type="Gene3D" id="3.40.50.2000">
    <property type="entry name" value="Glycogen Phosphorylase B"/>
    <property type="match status" value="2"/>
</dbReference>
<protein>
    <submittedName>
        <fullName evidence="2">Glycosyltransferase</fullName>
    </submittedName>
</protein>
<dbReference type="Proteomes" id="UP001589836">
    <property type="component" value="Unassembled WGS sequence"/>
</dbReference>
<comment type="caution">
    <text evidence="2">The sequence shown here is derived from an EMBL/GenBank/DDBJ whole genome shotgun (WGS) entry which is preliminary data.</text>
</comment>
<organism evidence="2 3">
    <name type="scientific">Pontibacillus salicampi</name>
    <dbReference type="NCBI Taxonomy" id="1449801"/>
    <lineage>
        <taxon>Bacteria</taxon>
        <taxon>Bacillati</taxon>
        <taxon>Bacillota</taxon>
        <taxon>Bacilli</taxon>
        <taxon>Bacillales</taxon>
        <taxon>Bacillaceae</taxon>
        <taxon>Pontibacillus</taxon>
    </lineage>
</organism>
<dbReference type="RefSeq" id="WP_377350894.1">
    <property type="nucleotide sequence ID" value="NZ_JBHLTP010000013.1"/>
</dbReference>
<sequence length="408" mass="47405">MKVIYMTARPPYPPHKGDQLIAWEQLKHLKVSGIQIYLLTFVKSEKERDLIYQKLSPYCKEIIVFPTSPLQQTFQSIKTLYNLKPVQVNLYYQSKIKQQVLEVCERVKPDVVHVQTARLADYFIDIDCAKCIDMIDALSLNMKRRSINEKKWLKPFFLFESHLMRRHEKAVLRSYEQTILVSENDKHYLNNSNIVVNPNGTYITKSYLANYPELHKRKTILFHGNMQYYPNVEAVVDFVKDVWPIIHQRYPDYQFHIVGKDPVKSVVDLHGKNNVVVTGFVEDICSSLMQAKIGIYPMKSGTGMQNKILESMACGLPTIASPIALQGIGGITGEEVIRTESKEEMVSALEFLIEHPDIQEKYAHKGQSFVWKNYSWSKNCTRLTHTWEKAMWKMHMDKVNRKKSAIVN</sequence>
<dbReference type="EMBL" id="JBHLTP010000013">
    <property type="protein sequence ID" value="MFC0525527.1"/>
    <property type="molecule type" value="Genomic_DNA"/>
</dbReference>
<dbReference type="PANTHER" id="PTHR46401">
    <property type="entry name" value="GLYCOSYLTRANSFERASE WBBK-RELATED"/>
    <property type="match status" value="1"/>
</dbReference>
<dbReference type="Pfam" id="PF13692">
    <property type="entry name" value="Glyco_trans_1_4"/>
    <property type="match status" value="1"/>
</dbReference>
<keyword evidence="1" id="KW-0808">Transferase</keyword>
<dbReference type="CDD" id="cd03801">
    <property type="entry name" value="GT4_PimA-like"/>
    <property type="match status" value="1"/>
</dbReference>
<accession>A0ABV6LT93</accession>
<keyword evidence="3" id="KW-1185">Reference proteome</keyword>
<name>A0ABV6LT93_9BACI</name>
<evidence type="ECO:0000313" key="2">
    <source>
        <dbReference type="EMBL" id="MFC0525527.1"/>
    </source>
</evidence>
<dbReference type="PANTHER" id="PTHR46401:SF2">
    <property type="entry name" value="GLYCOSYLTRANSFERASE WBBK-RELATED"/>
    <property type="match status" value="1"/>
</dbReference>
<proteinExistence type="predicted"/>
<reference evidence="2 3" key="1">
    <citation type="submission" date="2024-09" db="EMBL/GenBank/DDBJ databases">
        <authorList>
            <person name="Sun Q."/>
            <person name="Mori K."/>
        </authorList>
    </citation>
    <scope>NUCLEOTIDE SEQUENCE [LARGE SCALE GENOMIC DNA]</scope>
    <source>
        <strain evidence="2 3">NCAIM B.02529</strain>
    </source>
</reference>
<evidence type="ECO:0000313" key="3">
    <source>
        <dbReference type="Proteomes" id="UP001589836"/>
    </source>
</evidence>